<protein>
    <submittedName>
        <fullName evidence="1">Uncharacterized protein</fullName>
    </submittedName>
</protein>
<dbReference type="STRING" id="589382.SAMN04489721_0287"/>
<gene>
    <name evidence="1" type="ORF">SAMN04489721_0287</name>
</gene>
<evidence type="ECO:0000313" key="2">
    <source>
        <dbReference type="Proteomes" id="UP000199482"/>
    </source>
</evidence>
<sequence>MRATLPTPYSEGLASRGTIRSAEVFATTTTQEDDMLTTEIPARTVAAFGPFVPSYVAPATVSAA</sequence>
<dbReference type="Proteomes" id="UP000199482">
    <property type="component" value="Chromosome I"/>
</dbReference>
<accession>A0A1H1LWU7</accession>
<reference evidence="2" key="1">
    <citation type="submission" date="2016-10" db="EMBL/GenBank/DDBJ databases">
        <authorList>
            <person name="Varghese N."/>
            <person name="Submissions S."/>
        </authorList>
    </citation>
    <scope>NUCLEOTIDE SEQUENCE [LARGE SCALE GENOMIC DNA]</scope>
    <source>
        <strain evidence="2">CPCC 202695</strain>
    </source>
</reference>
<evidence type="ECO:0000313" key="1">
    <source>
        <dbReference type="EMBL" id="SDR78983.1"/>
    </source>
</evidence>
<dbReference type="EMBL" id="LT629755">
    <property type="protein sequence ID" value="SDR78983.1"/>
    <property type="molecule type" value="Genomic_DNA"/>
</dbReference>
<dbReference type="AlphaFoldDB" id="A0A1H1LWU7"/>
<proteinExistence type="predicted"/>
<name>A0A1H1LWU7_9MICO</name>
<organism evidence="1 2">
    <name type="scientific">Agromyces flavus</name>
    <dbReference type="NCBI Taxonomy" id="589382"/>
    <lineage>
        <taxon>Bacteria</taxon>
        <taxon>Bacillati</taxon>
        <taxon>Actinomycetota</taxon>
        <taxon>Actinomycetes</taxon>
        <taxon>Micrococcales</taxon>
        <taxon>Microbacteriaceae</taxon>
        <taxon>Agromyces</taxon>
    </lineage>
</organism>